<comment type="caution">
    <text evidence="1">The sequence shown here is derived from an EMBL/GenBank/DDBJ whole genome shotgun (WGS) entry which is preliminary data.</text>
</comment>
<proteinExistence type="predicted"/>
<accession>A0A0W0E229</accession>
<dbReference type="AlphaFoldDB" id="A0A0W0E229"/>
<name>A0A0W0E229_CANGB</name>
<dbReference type="VEuPathDB" id="FungiDB:B1J91_D02222g"/>
<evidence type="ECO:0000313" key="2">
    <source>
        <dbReference type="Proteomes" id="UP000054886"/>
    </source>
</evidence>
<dbReference type="Proteomes" id="UP000054886">
    <property type="component" value="Unassembled WGS sequence"/>
</dbReference>
<dbReference type="VEuPathDB" id="FungiDB:CAGL0D02222g"/>
<evidence type="ECO:0000313" key="1">
    <source>
        <dbReference type="EMBL" id="KTB01293.1"/>
    </source>
</evidence>
<organism evidence="1 2">
    <name type="scientific">Candida glabrata</name>
    <name type="common">Yeast</name>
    <name type="synonym">Torulopsis glabrata</name>
    <dbReference type="NCBI Taxonomy" id="5478"/>
    <lineage>
        <taxon>Eukaryota</taxon>
        <taxon>Fungi</taxon>
        <taxon>Dikarya</taxon>
        <taxon>Ascomycota</taxon>
        <taxon>Saccharomycotina</taxon>
        <taxon>Saccharomycetes</taxon>
        <taxon>Saccharomycetales</taxon>
        <taxon>Saccharomycetaceae</taxon>
        <taxon>Nakaseomyces</taxon>
    </lineage>
</organism>
<sequence>MMLKRYTPGLIIKNYQLLCYTSKRYQSDNSISKLINDVFPQPKRSKFLKVQYDTRAWITKYIDFSKLKEKDDRKDYSALDLSMIITKLQQLRNENRRKIYFRVLTLLNTSNIDWIANSGKTLKGRFPKELYHECIKMLKNINNRIDDEASKVTFAKLGIGMIKSYKRMESGGIGNFKQNERGLVFYRDCLQLISKADSKQLYNEVIKELNSEEYKLLKIWFQIAWYLHTKQNIELKLTIQTLVSLIGNDDIILNNAEKAIFIPILIKSLAEFITYNNPDGVRQLVHIFTKWEDILTADDKERYKLLSNKIMV</sequence>
<dbReference type="EMBL" id="LLZZ01000131">
    <property type="protein sequence ID" value="KTB01293.1"/>
    <property type="molecule type" value="Genomic_DNA"/>
</dbReference>
<dbReference type="VEuPathDB" id="FungiDB:GWK60_D02387"/>
<reference evidence="1 2" key="1">
    <citation type="submission" date="2015-10" db="EMBL/GenBank/DDBJ databases">
        <title>Draft genomes sequences of Candida glabrata isolates 1A, 1B, 2A, 2B, 3A and 3B.</title>
        <authorList>
            <person name="Haavelsrud O.E."/>
            <person name="Gaustad P."/>
        </authorList>
    </citation>
    <scope>NUCLEOTIDE SEQUENCE [LARGE SCALE GENOMIC DNA]</scope>
    <source>
        <strain evidence="1">910700640</strain>
    </source>
</reference>
<dbReference type="VEuPathDB" id="FungiDB:GVI51_D02167"/>
<gene>
    <name evidence="1" type="ORF">AO440_000705</name>
</gene>
<protein>
    <submittedName>
        <fullName evidence="1">Protein MNE1</fullName>
    </submittedName>
</protein>